<dbReference type="Gene3D" id="2.130.10.10">
    <property type="entry name" value="YVTN repeat-like/Quinoprotein amine dehydrogenase"/>
    <property type="match status" value="1"/>
</dbReference>
<evidence type="ECO:0000313" key="2">
    <source>
        <dbReference type="EnsemblProtists" id="EOD13285"/>
    </source>
</evidence>
<dbReference type="eggNOG" id="KOG1896">
    <property type="taxonomic scope" value="Eukaryota"/>
</dbReference>
<keyword evidence="3" id="KW-1185">Reference proteome</keyword>
<dbReference type="InterPro" id="IPR004871">
    <property type="entry name" value="RSE1/DDB1/CPSF1_C"/>
</dbReference>
<dbReference type="KEGG" id="ehx:EMIHUDRAFT_371136"/>
<dbReference type="PaxDb" id="2903-EOD13285"/>
<dbReference type="InterPro" id="IPR050358">
    <property type="entry name" value="RSE1/DDB1/CFT1"/>
</dbReference>
<proteinExistence type="predicted"/>
<dbReference type="HOGENOM" id="CLU_111180_0_0_1"/>
<evidence type="ECO:0000313" key="3">
    <source>
        <dbReference type="Proteomes" id="UP000013827"/>
    </source>
</evidence>
<dbReference type="AlphaFoldDB" id="A0A0D3IPV0"/>
<dbReference type="EnsemblProtists" id="EOD13285">
    <property type="protein sequence ID" value="EOD13285"/>
    <property type="gene ID" value="EMIHUDRAFT_371136"/>
</dbReference>
<dbReference type="GeneID" id="17259436"/>
<dbReference type="OMA" id="HIAWFAT"/>
<dbReference type="PANTHER" id="PTHR10644">
    <property type="entry name" value="DNA REPAIR/RNA PROCESSING CPSF FAMILY"/>
    <property type="match status" value="1"/>
</dbReference>
<evidence type="ECO:0000259" key="1">
    <source>
        <dbReference type="Pfam" id="PF03178"/>
    </source>
</evidence>
<dbReference type="InterPro" id="IPR015943">
    <property type="entry name" value="WD40/YVTN_repeat-like_dom_sf"/>
</dbReference>
<dbReference type="GO" id="GO:0005634">
    <property type="term" value="C:nucleus"/>
    <property type="evidence" value="ECO:0007669"/>
    <property type="project" value="InterPro"/>
</dbReference>
<name>A0A0D3IPV0_EMIH1</name>
<organism evidence="2 3">
    <name type="scientific">Emiliania huxleyi (strain CCMP1516)</name>
    <dbReference type="NCBI Taxonomy" id="280463"/>
    <lineage>
        <taxon>Eukaryota</taxon>
        <taxon>Haptista</taxon>
        <taxon>Haptophyta</taxon>
        <taxon>Prymnesiophyceae</taxon>
        <taxon>Isochrysidales</taxon>
        <taxon>Noelaerhabdaceae</taxon>
        <taxon>Emiliania</taxon>
    </lineage>
</organism>
<dbReference type="GO" id="GO:0003676">
    <property type="term" value="F:nucleic acid binding"/>
    <property type="evidence" value="ECO:0007669"/>
    <property type="project" value="InterPro"/>
</dbReference>
<sequence length="190" mass="20045">MTLDEAGPHAANGLRVFLADAGRNLRIYSYSRQDAESRSGTVLLPRAAFHLGAVANHFLRLSLPPRGAPPAAAAAAAGRRRHALLYSTLDGAIGCLAQVEEAAFRRLYFLSTKMVATMQHAAGLNPRGFRAQGSGATAEGELSQVIDGALLRRFVSLGSAAQERLARQIGTSPQQLLANLSEAEVASALL</sequence>
<protein>
    <recommendedName>
        <fullName evidence="1">RSE1/DDB1/CPSF1 C-terminal domain-containing protein</fullName>
    </recommendedName>
</protein>
<dbReference type="Pfam" id="PF03178">
    <property type="entry name" value="CPSF_A"/>
    <property type="match status" value="1"/>
</dbReference>
<reference evidence="2" key="2">
    <citation type="submission" date="2024-10" db="UniProtKB">
        <authorList>
            <consortium name="EnsemblProtists"/>
        </authorList>
    </citation>
    <scope>IDENTIFICATION</scope>
</reference>
<dbReference type="RefSeq" id="XP_005765714.1">
    <property type="nucleotide sequence ID" value="XM_005765657.1"/>
</dbReference>
<dbReference type="STRING" id="2903.R1DFG0"/>
<accession>A0A0D3IPV0</accession>
<feature type="domain" description="RSE1/DDB1/CPSF1 C-terminal" evidence="1">
    <location>
        <begin position="16"/>
        <end position="155"/>
    </location>
</feature>
<reference evidence="3" key="1">
    <citation type="journal article" date="2013" name="Nature">
        <title>Pan genome of the phytoplankton Emiliania underpins its global distribution.</title>
        <authorList>
            <person name="Read B.A."/>
            <person name="Kegel J."/>
            <person name="Klute M.J."/>
            <person name="Kuo A."/>
            <person name="Lefebvre S.C."/>
            <person name="Maumus F."/>
            <person name="Mayer C."/>
            <person name="Miller J."/>
            <person name="Monier A."/>
            <person name="Salamov A."/>
            <person name="Young J."/>
            <person name="Aguilar M."/>
            <person name="Claverie J.M."/>
            <person name="Frickenhaus S."/>
            <person name="Gonzalez K."/>
            <person name="Herman E.K."/>
            <person name="Lin Y.C."/>
            <person name="Napier J."/>
            <person name="Ogata H."/>
            <person name="Sarno A.F."/>
            <person name="Shmutz J."/>
            <person name="Schroeder D."/>
            <person name="de Vargas C."/>
            <person name="Verret F."/>
            <person name="von Dassow P."/>
            <person name="Valentin K."/>
            <person name="Van de Peer Y."/>
            <person name="Wheeler G."/>
            <person name="Dacks J.B."/>
            <person name="Delwiche C.F."/>
            <person name="Dyhrman S.T."/>
            <person name="Glockner G."/>
            <person name="John U."/>
            <person name="Richards T."/>
            <person name="Worden A.Z."/>
            <person name="Zhang X."/>
            <person name="Grigoriev I.V."/>
            <person name="Allen A.E."/>
            <person name="Bidle K."/>
            <person name="Borodovsky M."/>
            <person name="Bowler C."/>
            <person name="Brownlee C."/>
            <person name="Cock J.M."/>
            <person name="Elias M."/>
            <person name="Gladyshev V.N."/>
            <person name="Groth M."/>
            <person name="Guda C."/>
            <person name="Hadaegh A."/>
            <person name="Iglesias-Rodriguez M.D."/>
            <person name="Jenkins J."/>
            <person name="Jones B.M."/>
            <person name="Lawson T."/>
            <person name="Leese F."/>
            <person name="Lindquist E."/>
            <person name="Lobanov A."/>
            <person name="Lomsadze A."/>
            <person name="Malik S.B."/>
            <person name="Marsh M.E."/>
            <person name="Mackinder L."/>
            <person name="Mock T."/>
            <person name="Mueller-Roeber B."/>
            <person name="Pagarete A."/>
            <person name="Parker M."/>
            <person name="Probert I."/>
            <person name="Quesneville H."/>
            <person name="Raines C."/>
            <person name="Rensing S.A."/>
            <person name="Riano-Pachon D.M."/>
            <person name="Richier S."/>
            <person name="Rokitta S."/>
            <person name="Shiraiwa Y."/>
            <person name="Soanes D.M."/>
            <person name="van der Giezen M."/>
            <person name="Wahlund T.M."/>
            <person name="Williams B."/>
            <person name="Wilson W."/>
            <person name="Wolfe G."/>
            <person name="Wurch L.L."/>
        </authorList>
    </citation>
    <scope>NUCLEOTIDE SEQUENCE</scope>
</reference>
<dbReference type="Proteomes" id="UP000013827">
    <property type="component" value="Unassembled WGS sequence"/>
</dbReference>